<dbReference type="Proteomes" id="UP000007800">
    <property type="component" value="Unassembled WGS sequence"/>
</dbReference>
<protein>
    <submittedName>
        <fullName evidence="2">Uncharacterized protein</fullName>
    </submittedName>
</protein>
<evidence type="ECO:0000256" key="1">
    <source>
        <dbReference type="SAM" id="MobiDB-lite"/>
    </source>
</evidence>
<feature type="region of interest" description="Disordered" evidence="1">
    <location>
        <begin position="442"/>
        <end position="468"/>
    </location>
</feature>
<proteinExistence type="predicted"/>
<name>C5KDJ7_PERM5</name>
<dbReference type="EMBL" id="GG672124">
    <property type="protein sequence ID" value="EER17300.1"/>
    <property type="molecule type" value="Genomic_DNA"/>
</dbReference>
<organism evidence="3">
    <name type="scientific">Perkinsus marinus (strain ATCC 50983 / TXsc)</name>
    <dbReference type="NCBI Taxonomy" id="423536"/>
    <lineage>
        <taxon>Eukaryota</taxon>
        <taxon>Sar</taxon>
        <taxon>Alveolata</taxon>
        <taxon>Perkinsozoa</taxon>
        <taxon>Perkinsea</taxon>
        <taxon>Perkinsida</taxon>
        <taxon>Perkinsidae</taxon>
        <taxon>Perkinsus</taxon>
    </lineage>
</organism>
<feature type="region of interest" description="Disordered" evidence="1">
    <location>
        <begin position="1"/>
        <end position="24"/>
    </location>
</feature>
<evidence type="ECO:0000313" key="3">
    <source>
        <dbReference type="Proteomes" id="UP000007800"/>
    </source>
</evidence>
<dbReference type="GeneID" id="9062278"/>
<dbReference type="AlphaFoldDB" id="C5KDJ7"/>
<keyword evidence="3" id="KW-1185">Reference proteome</keyword>
<feature type="compositionally biased region" description="Basic and acidic residues" evidence="1">
    <location>
        <begin position="442"/>
        <end position="452"/>
    </location>
</feature>
<evidence type="ECO:0000313" key="2">
    <source>
        <dbReference type="EMBL" id="EER17300.1"/>
    </source>
</evidence>
<sequence length="566" mass="64949">MDRVSTSINNHKKHQQQLSEEEEENEEVQIEYLDKLISIIITTKREHNEIIEKEMVCISIIMKNNNTEPTNTMMATVDVVVVEVLEKVVNAAVAVLGQCCLIDIITTMSMMTSKQKEEEEEDSGYTLKRICTVIQKLMGDDDDDDQHQEEHNVDVTTTTNKNNITRTISHLLKCITSCLLEYTQLEYSGTISPHHNHNHPIAHPTLLKDLCAFYLTFIINISQDKIDDASSSKYRDEISNTMGLLLLISPTMTMSHLIRPLVHHHHDHDHQKDIGQGGGDSNGGGRRWSYVISSIRFYVITLLSSSIHHHTYGKHYDGIDREVKEMLLSSLDITEVVGGRGWYNILYDTLNIITTLINQYPTNAAARYSCFTEDDITKEDIQGMCCDLLGRRLWCPTSITTRTTRDDRTILENEIITNIGSIIQVIYEAIVNLLRRLERAKQQQKQKEDSRESSSSSSSKKEKPCNKQQHIGVEYTRVINDLKAFMRTVYTLINIVSIKTRREVIIQGEHYHSHDHTMTMQYDDDDQQQLQEFHHTVERIYQHPICRNIIISISRAATTTTTTTST</sequence>
<dbReference type="InParanoid" id="C5KDJ7"/>
<reference evidence="2 3" key="1">
    <citation type="submission" date="2008-07" db="EMBL/GenBank/DDBJ databases">
        <authorList>
            <person name="El-Sayed N."/>
            <person name="Caler E."/>
            <person name="Inman J."/>
            <person name="Amedeo P."/>
            <person name="Hass B."/>
            <person name="Wortman J."/>
        </authorList>
    </citation>
    <scope>NUCLEOTIDE SEQUENCE [LARGE SCALE GENOMIC DNA]</scope>
    <source>
        <strain evidence="3">ATCC 50983 / TXsc</strain>
    </source>
</reference>
<gene>
    <name evidence="2" type="ORF">Pmar_PMAR022236</name>
</gene>
<accession>C5KDJ7</accession>
<dbReference type="RefSeq" id="XP_002785504.1">
    <property type="nucleotide sequence ID" value="XM_002785458.1"/>
</dbReference>